<dbReference type="InterPro" id="IPR042098">
    <property type="entry name" value="TauD-like_sf"/>
</dbReference>
<sequence>MAWMPENTEVPGTHPPYVVLIDETDVEQGLKEFKALGLDGDAVSSDNFPLPKARKQLEQAGDDIHNGRGFAVIRGVSTAKYTVEDNVTIFLGIASYIGSQRGVQDRRGNMLTHVTDSKAWSSPHELRHGIHTNTGLAWHTDMGADILALHVRALAQKGGATFVASSWTIYRELMMSHPEILTVLSKAEWPIQISGNPPRHILAPLLQVFEDKIYISVDPGRLGVHPVTARSGLGLSIPDLTPLQHEALAVLSRLASKFRLCLDIIPGDMVFINNWSILHARDSYIDPEDGPRRHIVRLWCRNPTLGWDIPDSMRVPWEAAFGPGGNGHPPVIPGPKGDLRGGVEKKYQVVPTLEYKAPKFTAGSAAFILEDSDDVNGDGEDTAAGA</sequence>
<dbReference type="InterPro" id="IPR003819">
    <property type="entry name" value="TauD/TfdA-like"/>
</dbReference>
<dbReference type="PANTHER" id="PTHR10696:SF54">
    <property type="entry name" value="FAMILY OXIDOREDUCTASE, PUTATIVE (AFU_ORTHOLOGUE AFUA_4G13850)-RELATED"/>
    <property type="match status" value="1"/>
</dbReference>
<dbReference type="PANTHER" id="PTHR10696">
    <property type="entry name" value="GAMMA-BUTYROBETAINE HYDROXYLASE-RELATED"/>
    <property type="match status" value="1"/>
</dbReference>
<dbReference type="EMBL" id="JAULSR010000001">
    <property type="protein sequence ID" value="KAK0636401.1"/>
    <property type="molecule type" value="Genomic_DNA"/>
</dbReference>
<reference evidence="3" key="1">
    <citation type="submission" date="2023-06" db="EMBL/GenBank/DDBJ databases">
        <title>Genome-scale phylogeny and comparative genomics of the fungal order Sordariales.</title>
        <authorList>
            <consortium name="Lawrence Berkeley National Laboratory"/>
            <person name="Hensen N."/>
            <person name="Bonometti L."/>
            <person name="Westerberg I."/>
            <person name="Brannstrom I.O."/>
            <person name="Guillou S."/>
            <person name="Cros-Aarteil S."/>
            <person name="Calhoun S."/>
            <person name="Haridas S."/>
            <person name="Kuo A."/>
            <person name="Mondo S."/>
            <person name="Pangilinan J."/>
            <person name="Riley R."/>
            <person name="LaButti K."/>
            <person name="Andreopoulos B."/>
            <person name="Lipzen A."/>
            <person name="Chen C."/>
            <person name="Yanf M."/>
            <person name="Daum C."/>
            <person name="Ng V."/>
            <person name="Clum A."/>
            <person name="Steindorff A."/>
            <person name="Ohm R."/>
            <person name="Martin F."/>
            <person name="Silar P."/>
            <person name="Natvig D."/>
            <person name="Lalanne C."/>
            <person name="Gautier V."/>
            <person name="Ament-velasquez S.L."/>
            <person name="Kruys A."/>
            <person name="Hutchinson M.I."/>
            <person name="Powell A.J."/>
            <person name="Barry K."/>
            <person name="Miller A.N."/>
            <person name="Grigoriev I.V."/>
            <person name="Debuchy R."/>
            <person name="Gladieux P."/>
            <person name="Thoren M.H."/>
            <person name="Johannesson H."/>
        </authorList>
    </citation>
    <scope>NUCLEOTIDE SEQUENCE</scope>
    <source>
        <strain evidence="3">SMH3391-2</strain>
    </source>
</reference>
<proteinExistence type="predicted"/>
<evidence type="ECO:0000256" key="1">
    <source>
        <dbReference type="ARBA" id="ARBA00023002"/>
    </source>
</evidence>
<dbReference type="Gene3D" id="3.60.130.10">
    <property type="entry name" value="Clavaminate synthase-like"/>
    <property type="match status" value="1"/>
</dbReference>
<dbReference type="SUPFAM" id="SSF51197">
    <property type="entry name" value="Clavaminate synthase-like"/>
    <property type="match status" value="1"/>
</dbReference>
<organism evidence="3 4">
    <name type="scientific">Bombardia bombarda</name>
    <dbReference type="NCBI Taxonomy" id="252184"/>
    <lineage>
        <taxon>Eukaryota</taxon>
        <taxon>Fungi</taxon>
        <taxon>Dikarya</taxon>
        <taxon>Ascomycota</taxon>
        <taxon>Pezizomycotina</taxon>
        <taxon>Sordariomycetes</taxon>
        <taxon>Sordariomycetidae</taxon>
        <taxon>Sordariales</taxon>
        <taxon>Lasiosphaeriaceae</taxon>
        <taxon>Bombardia</taxon>
    </lineage>
</organism>
<evidence type="ECO:0000313" key="4">
    <source>
        <dbReference type="Proteomes" id="UP001174934"/>
    </source>
</evidence>
<evidence type="ECO:0000313" key="3">
    <source>
        <dbReference type="EMBL" id="KAK0636401.1"/>
    </source>
</evidence>
<evidence type="ECO:0000259" key="2">
    <source>
        <dbReference type="Pfam" id="PF02668"/>
    </source>
</evidence>
<accession>A0AA39XMM8</accession>
<gene>
    <name evidence="3" type="ORF">B0T17DRAFT_503857</name>
</gene>
<dbReference type="AlphaFoldDB" id="A0AA39XMM8"/>
<dbReference type="GO" id="GO:0016491">
    <property type="term" value="F:oxidoreductase activity"/>
    <property type="evidence" value="ECO:0007669"/>
    <property type="project" value="UniProtKB-KW"/>
</dbReference>
<dbReference type="InterPro" id="IPR050411">
    <property type="entry name" value="AlphaKG_dependent_hydroxylases"/>
</dbReference>
<keyword evidence="4" id="KW-1185">Reference proteome</keyword>
<dbReference type="Proteomes" id="UP001174934">
    <property type="component" value="Unassembled WGS sequence"/>
</dbReference>
<dbReference type="Pfam" id="PF02668">
    <property type="entry name" value="TauD"/>
    <property type="match status" value="1"/>
</dbReference>
<comment type="caution">
    <text evidence="3">The sequence shown here is derived from an EMBL/GenBank/DDBJ whole genome shotgun (WGS) entry which is preliminary data.</text>
</comment>
<feature type="domain" description="TauD/TfdA-like" evidence="2">
    <location>
        <begin position="43"/>
        <end position="299"/>
    </location>
</feature>
<name>A0AA39XMM8_9PEZI</name>
<keyword evidence="1" id="KW-0560">Oxidoreductase</keyword>
<protein>
    <recommendedName>
        <fullName evidence="2">TauD/TfdA-like domain-containing protein</fullName>
    </recommendedName>
</protein>